<evidence type="ECO:0000256" key="6">
    <source>
        <dbReference type="SAM" id="Phobius"/>
    </source>
</evidence>
<dbReference type="NCBIfam" id="NF009407">
    <property type="entry name" value="PRK12768.1"/>
    <property type="match status" value="1"/>
</dbReference>
<comment type="caution">
    <text evidence="7">The sequence shown here is derived from an EMBL/GenBank/DDBJ whole genome shotgun (WGS) entry which is preliminary data.</text>
</comment>
<evidence type="ECO:0000256" key="5">
    <source>
        <dbReference type="SAM" id="MobiDB-lite"/>
    </source>
</evidence>
<name>A0A5B2V3L8_9HYPH</name>
<evidence type="ECO:0000313" key="8">
    <source>
        <dbReference type="Proteomes" id="UP000323142"/>
    </source>
</evidence>
<dbReference type="AlphaFoldDB" id="A0A5B2V3L8"/>
<dbReference type="RefSeq" id="WP_149822280.1">
    <property type="nucleotide sequence ID" value="NZ_VUOA01000054.1"/>
</dbReference>
<evidence type="ECO:0000313" key="7">
    <source>
        <dbReference type="EMBL" id="KAA2233448.1"/>
    </source>
</evidence>
<keyword evidence="4 6" id="KW-0472">Membrane</keyword>
<reference evidence="7 8" key="1">
    <citation type="submission" date="2019-09" db="EMBL/GenBank/DDBJ databases">
        <title>Salinarimonas rosea gen. nov., sp. nov., a new member of the a-2 subgroup of the Proteobacteria.</title>
        <authorList>
            <person name="Liu J."/>
        </authorList>
    </citation>
    <scope>NUCLEOTIDE SEQUENCE [LARGE SCALE GENOMIC DNA]</scope>
    <source>
        <strain evidence="7 8">BN140002</strain>
    </source>
</reference>
<feature type="transmembrane region" description="Helical" evidence="6">
    <location>
        <begin position="188"/>
        <end position="216"/>
    </location>
</feature>
<evidence type="ECO:0000256" key="4">
    <source>
        <dbReference type="ARBA" id="ARBA00023136"/>
    </source>
</evidence>
<feature type="transmembrane region" description="Helical" evidence="6">
    <location>
        <begin position="138"/>
        <end position="158"/>
    </location>
</feature>
<feature type="region of interest" description="Disordered" evidence="5">
    <location>
        <begin position="233"/>
        <end position="254"/>
    </location>
</feature>
<comment type="subcellular location">
    <subcellularLocation>
        <location evidence="1">Membrane</location>
        <topology evidence="1">Multi-pass membrane protein</topology>
    </subcellularLocation>
</comment>
<accession>A0A5B2V3L8</accession>
<evidence type="ECO:0000256" key="2">
    <source>
        <dbReference type="ARBA" id="ARBA00022692"/>
    </source>
</evidence>
<keyword evidence="2 6" id="KW-0812">Transmembrane</keyword>
<protein>
    <submittedName>
        <fullName evidence="7">Sulfate transporter family protein</fullName>
    </submittedName>
</protein>
<keyword evidence="8" id="KW-1185">Reference proteome</keyword>
<proteinExistence type="predicted"/>
<dbReference type="InterPro" id="IPR059112">
    <property type="entry name" value="CysZ/EI24"/>
</dbReference>
<dbReference type="OrthoDB" id="5421146at2"/>
<feature type="transmembrane region" description="Helical" evidence="6">
    <location>
        <begin position="25"/>
        <end position="44"/>
    </location>
</feature>
<reference evidence="7 8" key="2">
    <citation type="submission" date="2019-09" db="EMBL/GenBank/DDBJ databases">
        <authorList>
            <person name="Jin C."/>
        </authorList>
    </citation>
    <scope>NUCLEOTIDE SEQUENCE [LARGE SCALE GENOMIC DNA]</scope>
    <source>
        <strain evidence="7 8">BN140002</strain>
    </source>
</reference>
<dbReference type="Proteomes" id="UP000323142">
    <property type="component" value="Unassembled WGS sequence"/>
</dbReference>
<feature type="transmembrane region" description="Helical" evidence="6">
    <location>
        <begin position="65"/>
        <end position="92"/>
    </location>
</feature>
<sequence>MLVQAAFAAWRQVFSAPFRGILWKSLALTVALLALLWFGLTRLLGYWLQGHPLSTSYPLVDTMAVFLAGAGLVVALAFVLPAVSSVVAGFFLDDAAEIVERTDFPGEAPGEPMPLAASLLMGLRFAGLSLLCNLAALALIFVPVVNVAAFFGVNAYLLGREYFELAAGRFRPTAQAAAMRRFHAGTAFLAGAMMAGLLLVPLANLLTPLFGIALMVHVHKRLTARDIARGIPQTAQPPLSRAGAGESIRRGPGG</sequence>
<evidence type="ECO:0000256" key="1">
    <source>
        <dbReference type="ARBA" id="ARBA00004141"/>
    </source>
</evidence>
<keyword evidence="3 6" id="KW-1133">Transmembrane helix</keyword>
<evidence type="ECO:0000256" key="3">
    <source>
        <dbReference type="ARBA" id="ARBA00022989"/>
    </source>
</evidence>
<gene>
    <name evidence="7" type="ORF">F0L46_24635</name>
</gene>
<dbReference type="EMBL" id="VUOA01000054">
    <property type="protein sequence ID" value="KAA2233448.1"/>
    <property type="molecule type" value="Genomic_DNA"/>
</dbReference>
<dbReference type="Pfam" id="PF07264">
    <property type="entry name" value="EI24"/>
    <property type="match status" value="1"/>
</dbReference>
<organism evidence="7 8">
    <name type="scientific">Salinarimonas soli</name>
    <dbReference type="NCBI Taxonomy" id="1638099"/>
    <lineage>
        <taxon>Bacteria</taxon>
        <taxon>Pseudomonadati</taxon>
        <taxon>Pseudomonadota</taxon>
        <taxon>Alphaproteobacteria</taxon>
        <taxon>Hyphomicrobiales</taxon>
        <taxon>Salinarimonadaceae</taxon>
        <taxon>Salinarimonas</taxon>
    </lineage>
</organism>